<dbReference type="AlphaFoldDB" id="A0A8I0W9U4"/>
<dbReference type="Proteomes" id="UP000622362">
    <property type="component" value="Unassembled WGS sequence"/>
</dbReference>
<evidence type="ECO:0008006" key="3">
    <source>
        <dbReference type="Google" id="ProtNLM"/>
    </source>
</evidence>
<organism evidence="1 2">
    <name type="scientific">Staphylococcus epidermidis</name>
    <dbReference type="NCBI Taxonomy" id="1282"/>
    <lineage>
        <taxon>Bacteria</taxon>
        <taxon>Bacillati</taxon>
        <taxon>Bacillota</taxon>
        <taxon>Bacilli</taxon>
        <taxon>Bacillales</taxon>
        <taxon>Staphylococcaceae</taxon>
        <taxon>Staphylococcus</taxon>
    </lineage>
</organism>
<reference evidence="1" key="1">
    <citation type="submission" date="2020-11" db="EMBL/GenBank/DDBJ databases">
        <title>Molecular epidemiology and genomic profiles of multidrug-resistant bacteria collected from clinical sources in South Africa.</title>
        <authorList>
            <person name="Asante J."/>
            <person name="Amoako D.G."/>
        </authorList>
    </citation>
    <scope>NUCLEOTIDE SEQUENCE</scope>
    <source>
        <strain evidence="1">C68</strain>
    </source>
</reference>
<dbReference type="EMBL" id="JADPYN010000020">
    <property type="protein sequence ID" value="MBF9304302.1"/>
    <property type="molecule type" value="Genomic_DNA"/>
</dbReference>
<protein>
    <recommendedName>
        <fullName evidence="3">Lipoprotein</fullName>
    </recommendedName>
</protein>
<sequence>MNKKQGLIAIIVGCSVILGACQGGHDDPLANKKYKVEDTDYSISFNGKDRATMSWTEGAPDNMIKDSTPFNYEIKKDAGKKFLVLERDSSEFPDGYKDELHFYDDRSIDYDHSKYYEVYEIKEKNKDDITLTEKDLQKSINDREIDKKLFKHPDKSEDGRDLALTKQ</sequence>
<name>A0A8I0W9U4_STAEP</name>
<gene>
    <name evidence="1" type="ORF">I3V53_09475</name>
</gene>
<evidence type="ECO:0000313" key="1">
    <source>
        <dbReference type="EMBL" id="MBF9304302.1"/>
    </source>
</evidence>
<comment type="caution">
    <text evidence="1">The sequence shown here is derived from an EMBL/GenBank/DDBJ whole genome shotgun (WGS) entry which is preliminary data.</text>
</comment>
<dbReference type="PROSITE" id="PS51257">
    <property type="entry name" value="PROKAR_LIPOPROTEIN"/>
    <property type="match status" value="1"/>
</dbReference>
<dbReference type="RefSeq" id="WP_002502772.1">
    <property type="nucleotide sequence ID" value="NZ_CAXOHX010000020.1"/>
</dbReference>
<evidence type="ECO:0000313" key="2">
    <source>
        <dbReference type="Proteomes" id="UP000622362"/>
    </source>
</evidence>
<accession>A0A8I0W9U4</accession>
<proteinExistence type="predicted"/>